<dbReference type="InterPro" id="IPR050438">
    <property type="entry name" value="LMW_PTPase"/>
</dbReference>
<sequence>MSQDDFTVLLVCTGNLCRSPYAEAALRRRLSEHPSVQCRSAGTSAVPGAGAARPTIDEGVRQGLDLADHRAALLTETVVTGADLVLTMSRRHRAETVSLSPRASRRTFTLIEFAALCDDLAEPHLFESRIDFSAPPAERLAELVRLLASRRGTLPLTSPEKETVVDPYGLPNDRYREMSHQIDAALDPVAEVLLQVLAGAVR</sequence>
<protein>
    <submittedName>
        <fullName evidence="5">Low molecular weight phosphatase family protein</fullName>
    </submittedName>
</protein>
<evidence type="ECO:0000256" key="2">
    <source>
        <dbReference type="ARBA" id="ARBA00022801"/>
    </source>
</evidence>
<feature type="domain" description="Phosphotyrosine protein phosphatase I" evidence="4">
    <location>
        <begin position="6"/>
        <end position="128"/>
    </location>
</feature>
<accession>A0ABP8W2H7</accession>
<dbReference type="Pfam" id="PF01451">
    <property type="entry name" value="LMWPc"/>
    <property type="match status" value="1"/>
</dbReference>
<organism evidence="5 6">
    <name type="scientific">Frondihabitans cladoniiphilus</name>
    <dbReference type="NCBI Taxonomy" id="715785"/>
    <lineage>
        <taxon>Bacteria</taxon>
        <taxon>Bacillati</taxon>
        <taxon>Actinomycetota</taxon>
        <taxon>Actinomycetes</taxon>
        <taxon>Micrococcales</taxon>
        <taxon>Microbacteriaceae</taxon>
        <taxon>Frondihabitans</taxon>
    </lineage>
</organism>
<dbReference type="PANTHER" id="PTHR11717:SF31">
    <property type="entry name" value="LOW MOLECULAR WEIGHT PROTEIN-TYROSINE-PHOSPHATASE ETP-RELATED"/>
    <property type="match status" value="1"/>
</dbReference>
<dbReference type="RefSeq" id="WP_345376203.1">
    <property type="nucleotide sequence ID" value="NZ_BAABLM010000005.1"/>
</dbReference>
<dbReference type="EMBL" id="BAABLM010000005">
    <property type="protein sequence ID" value="GAA4678852.1"/>
    <property type="molecule type" value="Genomic_DNA"/>
</dbReference>
<reference evidence="6" key="1">
    <citation type="journal article" date="2019" name="Int. J. Syst. Evol. Microbiol.">
        <title>The Global Catalogue of Microorganisms (GCM) 10K type strain sequencing project: providing services to taxonomists for standard genome sequencing and annotation.</title>
        <authorList>
            <consortium name="The Broad Institute Genomics Platform"/>
            <consortium name="The Broad Institute Genome Sequencing Center for Infectious Disease"/>
            <person name="Wu L."/>
            <person name="Ma J."/>
        </authorList>
    </citation>
    <scope>NUCLEOTIDE SEQUENCE [LARGE SCALE GENOMIC DNA]</scope>
    <source>
        <strain evidence="6">JCM 18956</strain>
    </source>
</reference>
<dbReference type="PANTHER" id="PTHR11717">
    <property type="entry name" value="LOW MOLECULAR WEIGHT PROTEIN TYROSINE PHOSPHATASE"/>
    <property type="match status" value="1"/>
</dbReference>
<dbReference type="Gene3D" id="3.40.50.2300">
    <property type="match status" value="1"/>
</dbReference>
<name>A0ABP8W2H7_9MICO</name>
<keyword evidence="6" id="KW-1185">Reference proteome</keyword>
<evidence type="ECO:0000313" key="5">
    <source>
        <dbReference type="EMBL" id="GAA4678852.1"/>
    </source>
</evidence>
<comment type="similarity">
    <text evidence="1">Belongs to the low molecular weight phosphotyrosine protein phosphatase family.</text>
</comment>
<dbReference type="InterPro" id="IPR036196">
    <property type="entry name" value="Ptyr_pPase_sf"/>
</dbReference>
<dbReference type="Proteomes" id="UP001501295">
    <property type="component" value="Unassembled WGS sequence"/>
</dbReference>
<keyword evidence="2" id="KW-0378">Hydrolase</keyword>
<evidence type="ECO:0000313" key="6">
    <source>
        <dbReference type="Proteomes" id="UP001501295"/>
    </source>
</evidence>
<evidence type="ECO:0000259" key="4">
    <source>
        <dbReference type="SMART" id="SM00226"/>
    </source>
</evidence>
<keyword evidence="3" id="KW-0904">Protein phosphatase</keyword>
<dbReference type="SUPFAM" id="SSF52788">
    <property type="entry name" value="Phosphotyrosine protein phosphatases I"/>
    <property type="match status" value="1"/>
</dbReference>
<dbReference type="SMART" id="SM00226">
    <property type="entry name" value="LMWPc"/>
    <property type="match status" value="1"/>
</dbReference>
<dbReference type="InterPro" id="IPR023485">
    <property type="entry name" value="Ptyr_pPase"/>
</dbReference>
<dbReference type="InterPro" id="IPR017867">
    <property type="entry name" value="Tyr_phospatase_low_mol_wt"/>
</dbReference>
<dbReference type="PRINTS" id="PR00719">
    <property type="entry name" value="LMWPTPASE"/>
</dbReference>
<proteinExistence type="inferred from homology"/>
<comment type="caution">
    <text evidence="5">The sequence shown here is derived from an EMBL/GenBank/DDBJ whole genome shotgun (WGS) entry which is preliminary data.</text>
</comment>
<evidence type="ECO:0000256" key="1">
    <source>
        <dbReference type="ARBA" id="ARBA00011063"/>
    </source>
</evidence>
<gene>
    <name evidence="5" type="ORF">GCM10025780_24760</name>
</gene>
<evidence type="ECO:0000256" key="3">
    <source>
        <dbReference type="ARBA" id="ARBA00022912"/>
    </source>
</evidence>